<evidence type="ECO:0000256" key="2">
    <source>
        <dbReference type="SAM" id="MobiDB-lite"/>
    </source>
</evidence>
<feature type="coiled-coil region" evidence="1">
    <location>
        <begin position="227"/>
        <end position="311"/>
    </location>
</feature>
<evidence type="ECO:0000313" key="4">
    <source>
        <dbReference type="Proteomes" id="UP001151760"/>
    </source>
</evidence>
<proteinExistence type="predicted"/>
<feature type="compositionally biased region" description="Acidic residues" evidence="2">
    <location>
        <begin position="365"/>
        <end position="382"/>
    </location>
</feature>
<gene>
    <name evidence="3" type="ORF">Tco_0751768</name>
</gene>
<comment type="caution">
    <text evidence="3">The sequence shown here is derived from an EMBL/GenBank/DDBJ whole genome shotgun (WGS) entry which is preliminary data.</text>
</comment>
<keyword evidence="4" id="KW-1185">Reference proteome</keyword>
<reference evidence="3" key="2">
    <citation type="submission" date="2022-01" db="EMBL/GenBank/DDBJ databases">
        <authorList>
            <person name="Yamashiro T."/>
            <person name="Shiraishi A."/>
            <person name="Satake H."/>
            <person name="Nakayama K."/>
        </authorList>
    </citation>
    <scope>NUCLEOTIDE SEQUENCE</scope>
</reference>
<organism evidence="3 4">
    <name type="scientific">Tanacetum coccineum</name>
    <dbReference type="NCBI Taxonomy" id="301880"/>
    <lineage>
        <taxon>Eukaryota</taxon>
        <taxon>Viridiplantae</taxon>
        <taxon>Streptophyta</taxon>
        <taxon>Embryophyta</taxon>
        <taxon>Tracheophyta</taxon>
        <taxon>Spermatophyta</taxon>
        <taxon>Magnoliopsida</taxon>
        <taxon>eudicotyledons</taxon>
        <taxon>Gunneridae</taxon>
        <taxon>Pentapetalae</taxon>
        <taxon>asterids</taxon>
        <taxon>campanulids</taxon>
        <taxon>Asterales</taxon>
        <taxon>Asteraceae</taxon>
        <taxon>Asteroideae</taxon>
        <taxon>Anthemideae</taxon>
        <taxon>Anthemidinae</taxon>
        <taxon>Tanacetum</taxon>
    </lineage>
</organism>
<sequence length="398" mass="46474">MNVQNTRILSPVIQNDSTKTPEAKAVKIKDKIGKNSETKVARGKKKKADEGGKKRKRTEIESPGQRTRQSAKKQQVQKKEKEQVNKRKRDEKAKKEEQVKKKMVKLKGKKVEDDDEDFVVEEQHDEEDDNKNFELKFKSLRARTTVLPLYDATEYLSPERKSKIREMGFASMLDFPFQKIPGKLPYFVLKNLNTEKMEVSLPTGSKIKITPYKNKEMSEMSQGKFGLVDVIEEIKETENKSEVEKQKLKEELLNETRKVWIVMLLERNFEETENESEVEKRKLKETIEAKFENVLKEKRELEDMLKENMEMHELFYEYEKFELFVKKFKEESPQGLNRDENQAGTSGARHGNGNDDVGYAGHCNDEDDVGYTNDEDDDEAAEEKEANEAQKRRKKLKS</sequence>
<feature type="compositionally biased region" description="Basic and acidic residues" evidence="2">
    <location>
        <begin position="332"/>
        <end position="341"/>
    </location>
</feature>
<dbReference type="Proteomes" id="UP001151760">
    <property type="component" value="Unassembled WGS sequence"/>
</dbReference>
<reference evidence="3" key="1">
    <citation type="journal article" date="2022" name="Int. J. Mol. Sci.">
        <title>Draft Genome of Tanacetum Coccineum: Genomic Comparison of Closely Related Tanacetum-Family Plants.</title>
        <authorList>
            <person name="Yamashiro T."/>
            <person name="Shiraishi A."/>
            <person name="Nakayama K."/>
            <person name="Satake H."/>
        </authorList>
    </citation>
    <scope>NUCLEOTIDE SEQUENCE</scope>
</reference>
<evidence type="ECO:0000313" key="3">
    <source>
        <dbReference type="EMBL" id="GJS85227.1"/>
    </source>
</evidence>
<keyword evidence="1" id="KW-0175">Coiled coil</keyword>
<accession>A0ABQ4Z874</accession>
<protein>
    <submittedName>
        <fullName evidence="3">Uncharacterized protein</fullName>
    </submittedName>
</protein>
<feature type="region of interest" description="Disordered" evidence="2">
    <location>
        <begin position="332"/>
        <end position="398"/>
    </location>
</feature>
<name>A0ABQ4Z874_9ASTR</name>
<dbReference type="EMBL" id="BQNB010011034">
    <property type="protein sequence ID" value="GJS85227.1"/>
    <property type="molecule type" value="Genomic_DNA"/>
</dbReference>
<feature type="compositionally biased region" description="Basic and acidic residues" evidence="2">
    <location>
        <begin position="77"/>
        <end position="100"/>
    </location>
</feature>
<feature type="compositionally biased region" description="Polar residues" evidence="2">
    <location>
        <begin position="1"/>
        <end position="18"/>
    </location>
</feature>
<feature type="compositionally biased region" description="Basic and acidic residues" evidence="2">
    <location>
        <begin position="19"/>
        <end position="40"/>
    </location>
</feature>
<evidence type="ECO:0000256" key="1">
    <source>
        <dbReference type="SAM" id="Coils"/>
    </source>
</evidence>
<feature type="region of interest" description="Disordered" evidence="2">
    <location>
        <begin position="1"/>
        <end position="106"/>
    </location>
</feature>